<dbReference type="InterPro" id="IPR009078">
    <property type="entry name" value="Ferritin-like_SF"/>
</dbReference>
<gene>
    <name evidence="4" type="ORF">brsh051_04330</name>
</gene>
<reference evidence="4" key="1">
    <citation type="journal article" date="2024" name="Int. J. Syst. Evol. Microbiol.">
        <title>Brooklawnia propionicigenes sp. nov., a facultatively anaerobic, propionate-producing bacterium isolated from a methanogenic reactor treating waste from cattle farms.</title>
        <authorList>
            <person name="Akita Y."/>
            <person name="Ueki A."/>
            <person name="Tonouchi A."/>
            <person name="Sugawara Y."/>
            <person name="Honma S."/>
            <person name="Kaku N."/>
            <person name="Ueki K."/>
        </authorList>
    </citation>
    <scope>NUCLEOTIDE SEQUENCE</scope>
    <source>
        <strain evidence="4">SH051</strain>
    </source>
</reference>
<dbReference type="KEGG" id="broo:brsh051_04330"/>
<sequence>MIPPDHHRGLRRREFMRLALAGSAAVTLAACAPNPLITADQSPKPQPTLDDARRQTAQSAADLAALATACAGLEDADEAFAAWCTALAAQHQAHLSVLCQADPLGGVLADPTPIEQITAATPAVPAAQAEAMQVLAQRHAELAELTSSVAATQSGGSDADQTAGMALLWISQWLCAQVAATAFGSGDAAALSPAPVQGEAVPARTEMGDAAQARQVVLSHQRALVFGLQALYGRADYTQPIDGQLAARLSEAMRERDATAAAITAGGATPEPQPPEYAMPGDVTDPSQTAQIWGALELAVMNAWARLAAVDAAGRADASQQALTQAGRARDLGTALPFWPGWV</sequence>
<feature type="chain" id="PRO_5042891657" description="DUF4439 domain-containing protein" evidence="2">
    <location>
        <begin position="33"/>
        <end position="343"/>
    </location>
</feature>
<evidence type="ECO:0000256" key="1">
    <source>
        <dbReference type="SAM" id="MobiDB-lite"/>
    </source>
</evidence>
<dbReference type="EMBL" id="AP028056">
    <property type="protein sequence ID" value="BEH01152.1"/>
    <property type="molecule type" value="Genomic_DNA"/>
</dbReference>
<dbReference type="PROSITE" id="PS51318">
    <property type="entry name" value="TAT"/>
    <property type="match status" value="1"/>
</dbReference>
<feature type="region of interest" description="Disordered" evidence="1">
    <location>
        <begin position="264"/>
        <end position="285"/>
    </location>
</feature>
<organism evidence="4 5">
    <name type="scientific">Brooklawnia propionicigenes</name>
    <dbReference type="NCBI Taxonomy" id="3041175"/>
    <lineage>
        <taxon>Bacteria</taxon>
        <taxon>Bacillati</taxon>
        <taxon>Actinomycetota</taxon>
        <taxon>Actinomycetes</taxon>
        <taxon>Propionibacteriales</taxon>
        <taxon>Propionibacteriaceae</taxon>
        <taxon>Brooklawnia</taxon>
    </lineage>
</organism>
<dbReference type="InterPro" id="IPR012347">
    <property type="entry name" value="Ferritin-like"/>
</dbReference>
<dbReference type="Proteomes" id="UP001431656">
    <property type="component" value="Chromosome"/>
</dbReference>
<protein>
    <recommendedName>
        <fullName evidence="3">DUF4439 domain-containing protein</fullName>
    </recommendedName>
</protein>
<evidence type="ECO:0000313" key="4">
    <source>
        <dbReference type="EMBL" id="BEH01152.1"/>
    </source>
</evidence>
<name>A0AAN0MES6_9ACTN</name>
<dbReference type="Gene3D" id="1.20.1260.10">
    <property type="match status" value="1"/>
</dbReference>
<dbReference type="AlphaFoldDB" id="A0AAN0MES6"/>
<evidence type="ECO:0000259" key="3">
    <source>
        <dbReference type="Pfam" id="PF14530"/>
    </source>
</evidence>
<dbReference type="RefSeq" id="WP_286267143.1">
    <property type="nucleotide sequence ID" value="NZ_AP028056.1"/>
</dbReference>
<proteinExistence type="predicted"/>
<dbReference type="Pfam" id="PF14530">
    <property type="entry name" value="DUF4439"/>
    <property type="match status" value="1"/>
</dbReference>
<feature type="signal peptide" evidence="2">
    <location>
        <begin position="1"/>
        <end position="32"/>
    </location>
</feature>
<accession>A0AAN0MES6</accession>
<evidence type="ECO:0000313" key="5">
    <source>
        <dbReference type="Proteomes" id="UP001431656"/>
    </source>
</evidence>
<dbReference type="InterPro" id="IPR006311">
    <property type="entry name" value="TAT_signal"/>
</dbReference>
<feature type="domain" description="DUF4439" evidence="3">
    <location>
        <begin position="213"/>
        <end position="337"/>
    </location>
</feature>
<dbReference type="InterPro" id="IPR029447">
    <property type="entry name" value="DUF4439"/>
</dbReference>
<keyword evidence="5" id="KW-1185">Reference proteome</keyword>
<keyword evidence="2" id="KW-0732">Signal</keyword>
<evidence type="ECO:0000256" key="2">
    <source>
        <dbReference type="SAM" id="SignalP"/>
    </source>
</evidence>
<dbReference type="SUPFAM" id="SSF47240">
    <property type="entry name" value="Ferritin-like"/>
    <property type="match status" value="1"/>
</dbReference>